<gene>
    <name evidence="1" type="ORF">MNBD_ALPHA02-886</name>
</gene>
<sequence>MIVLRQKSKALIIAGFITVLMITGIANLSYSAQQKSSVLDFDQENASCALSICILL</sequence>
<dbReference type="AlphaFoldDB" id="A0A3B0RL76"/>
<evidence type="ECO:0000313" key="1">
    <source>
        <dbReference type="EMBL" id="VAV92211.1"/>
    </source>
</evidence>
<reference evidence="1" key="1">
    <citation type="submission" date="2018-06" db="EMBL/GenBank/DDBJ databases">
        <authorList>
            <person name="Zhirakovskaya E."/>
        </authorList>
    </citation>
    <scope>NUCLEOTIDE SEQUENCE</scope>
</reference>
<name>A0A3B0RL76_9ZZZZ</name>
<protein>
    <submittedName>
        <fullName evidence="1">Uncharacterized protein</fullName>
    </submittedName>
</protein>
<accession>A0A3B0RL76</accession>
<organism evidence="1">
    <name type="scientific">hydrothermal vent metagenome</name>
    <dbReference type="NCBI Taxonomy" id="652676"/>
    <lineage>
        <taxon>unclassified sequences</taxon>
        <taxon>metagenomes</taxon>
        <taxon>ecological metagenomes</taxon>
    </lineage>
</organism>
<dbReference type="EMBL" id="UOED01000074">
    <property type="protein sequence ID" value="VAV92211.1"/>
    <property type="molecule type" value="Genomic_DNA"/>
</dbReference>
<proteinExistence type="predicted"/>